<proteinExistence type="predicted"/>
<evidence type="ECO:0000313" key="1">
    <source>
        <dbReference type="EMBL" id="SVA22139.1"/>
    </source>
</evidence>
<dbReference type="EMBL" id="UINC01005569">
    <property type="protein sequence ID" value="SVA22139.1"/>
    <property type="molecule type" value="Genomic_DNA"/>
</dbReference>
<organism evidence="1">
    <name type="scientific">marine metagenome</name>
    <dbReference type="NCBI Taxonomy" id="408172"/>
    <lineage>
        <taxon>unclassified sequences</taxon>
        <taxon>metagenomes</taxon>
        <taxon>ecological metagenomes</taxon>
    </lineage>
</organism>
<name>A0A381U1Z6_9ZZZZ</name>
<sequence>MRRTLESQSFRIGHLIVRIAVSPVKVARWSWRLARRVVVVAYRYGQRSLPAPVVEPIQQVAAKREVAAVRRHEILDLPGEGPVSFVDCRGLTADVRTATYERIAASDEPARTIVLTEDHDFIDLRELGLSFEYLPPFAEGSPWWDEVGGHEKFVAERMAAMRRGYGADDS</sequence>
<gene>
    <name evidence="1" type="ORF">METZ01_LOCUS74993</name>
</gene>
<protein>
    <submittedName>
        <fullName evidence="1">Uncharacterized protein</fullName>
    </submittedName>
</protein>
<accession>A0A381U1Z6</accession>
<reference evidence="1" key="1">
    <citation type="submission" date="2018-05" db="EMBL/GenBank/DDBJ databases">
        <authorList>
            <person name="Lanie J.A."/>
            <person name="Ng W.-L."/>
            <person name="Kazmierczak K.M."/>
            <person name="Andrzejewski T.M."/>
            <person name="Davidsen T.M."/>
            <person name="Wayne K.J."/>
            <person name="Tettelin H."/>
            <person name="Glass J.I."/>
            <person name="Rusch D."/>
            <person name="Podicherti R."/>
            <person name="Tsui H.-C.T."/>
            <person name="Winkler M.E."/>
        </authorList>
    </citation>
    <scope>NUCLEOTIDE SEQUENCE</scope>
</reference>
<dbReference type="AlphaFoldDB" id="A0A381U1Z6"/>